<keyword evidence="1" id="KW-1133">Transmembrane helix</keyword>
<reference evidence="2 3" key="1">
    <citation type="submission" date="2019-09" db="EMBL/GenBank/DDBJ databases">
        <title>Genome sequence of Roseospira marina, one of the more divergent members of the non-sulfur purple photosynthetic bacterial family, the Rhodospirillaceae.</title>
        <authorList>
            <person name="Meyer T."/>
            <person name="Kyndt J."/>
        </authorList>
    </citation>
    <scope>NUCLEOTIDE SEQUENCE [LARGE SCALE GENOMIC DNA]</scope>
    <source>
        <strain evidence="2 3">DSM 15113</strain>
    </source>
</reference>
<proteinExistence type="predicted"/>
<feature type="transmembrane region" description="Helical" evidence="1">
    <location>
        <begin position="76"/>
        <end position="97"/>
    </location>
</feature>
<feature type="transmembrane region" description="Helical" evidence="1">
    <location>
        <begin position="12"/>
        <end position="30"/>
    </location>
</feature>
<feature type="transmembrane region" description="Helical" evidence="1">
    <location>
        <begin position="36"/>
        <end position="56"/>
    </location>
</feature>
<sequence>MKWLLSDKRVYFSVFGAVGGLASAMLYGIVGLHSALASWVVGTGLDGMCIAGLLAFAQTQYVGKVADWKSVTKGVVIGGIGGMIGGYVALTAGFPIAELLGGQADAGRFLGWTLGGLAVGFAVSWVIPNLKVATASFAGAVGGFIGCGLMYLVSTLAAGTATTGAVIGLAIALAETAFRRAWLEVTIRPKGMSLEKERTITVTLGKDPVVFGCAADADVNVAEMAGAKAHLAKVSLVNGAVTLVDMTTETTRTLAVDEGFDVSNAHAVVRSRPTEMPA</sequence>
<dbReference type="EMBL" id="VWPJ01000007">
    <property type="protein sequence ID" value="KAA5605850.1"/>
    <property type="molecule type" value="Genomic_DNA"/>
</dbReference>
<evidence type="ECO:0000313" key="3">
    <source>
        <dbReference type="Proteomes" id="UP000324065"/>
    </source>
</evidence>
<name>A0A5M6IC38_9PROT</name>
<dbReference type="Proteomes" id="UP000324065">
    <property type="component" value="Unassembled WGS sequence"/>
</dbReference>
<comment type="caution">
    <text evidence="2">The sequence shown here is derived from an EMBL/GenBank/DDBJ whole genome shotgun (WGS) entry which is preliminary data.</text>
</comment>
<evidence type="ECO:0000256" key="1">
    <source>
        <dbReference type="SAM" id="Phobius"/>
    </source>
</evidence>
<evidence type="ECO:0000313" key="2">
    <source>
        <dbReference type="EMBL" id="KAA5605850.1"/>
    </source>
</evidence>
<dbReference type="AlphaFoldDB" id="A0A5M6IC38"/>
<feature type="transmembrane region" description="Helical" evidence="1">
    <location>
        <begin position="109"/>
        <end position="127"/>
    </location>
</feature>
<feature type="transmembrane region" description="Helical" evidence="1">
    <location>
        <begin position="134"/>
        <end position="153"/>
    </location>
</feature>
<keyword evidence="1" id="KW-0472">Membrane</keyword>
<accession>A0A5M6IC38</accession>
<gene>
    <name evidence="2" type="ORF">F1188_09575</name>
</gene>
<keyword evidence="3" id="KW-1185">Reference proteome</keyword>
<organism evidence="2 3">
    <name type="scientific">Roseospira marina</name>
    <dbReference type="NCBI Taxonomy" id="140057"/>
    <lineage>
        <taxon>Bacteria</taxon>
        <taxon>Pseudomonadati</taxon>
        <taxon>Pseudomonadota</taxon>
        <taxon>Alphaproteobacteria</taxon>
        <taxon>Rhodospirillales</taxon>
        <taxon>Rhodospirillaceae</taxon>
        <taxon>Roseospira</taxon>
    </lineage>
</organism>
<dbReference type="RefSeq" id="WP_150062180.1">
    <property type="nucleotide sequence ID" value="NZ_JACHII010000004.1"/>
</dbReference>
<protein>
    <submittedName>
        <fullName evidence="2">Uncharacterized protein</fullName>
    </submittedName>
</protein>
<keyword evidence="1" id="KW-0812">Transmembrane</keyword>
<feature type="transmembrane region" description="Helical" evidence="1">
    <location>
        <begin position="159"/>
        <end position="178"/>
    </location>
</feature>
<dbReference type="OrthoDB" id="8478872at2"/>